<dbReference type="PROSITE" id="PS50011">
    <property type="entry name" value="PROTEIN_KINASE_DOM"/>
    <property type="match status" value="2"/>
</dbReference>
<feature type="domain" description="EF-hand" evidence="15">
    <location>
        <begin position="712"/>
        <end position="747"/>
    </location>
</feature>
<dbReference type="Pfam" id="PF00069">
    <property type="entry name" value="Pkinase"/>
    <property type="match status" value="2"/>
</dbReference>
<keyword evidence="17" id="KW-1185">Reference proteome</keyword>
<comment type="catalytic activity">
    <reaction evidence="10">
        <text>L-threonyl-[protein] + ATP = O-phospho-L-threonyl-[protein] + ADP + H(+)</text>
        <dbReference type="Rhea" id="RHEA:46608"/>
        <dbReference type="Rhea" id="RHEA-COMP:11060"/>
        <dbReference type="Rhea" id="RHEA-COMP:11605"/>
        <dbReference type="ChEBI" id="CHEBI:15378"/>
        <dbReference type="ChEBI" id="CHEBI:30013"/>
        <dbReference type="ChEBI" id="CHEBI:30616"/>
        <dbReference type="ChEBI" id="CHEBI:61977"/>
        <dbReference type="ChEBI" id="CHEBI:456216"/>
        <dbReference type="EC" id="2.7.11.1"/>
    </reaction>
</comment>
<keyword evidence="4" id="KW-0808">Transferase</keyword>
<evidence type="ECO:0000259" key="14">
    <source>
        <dbReference type="PROSITE" id="PS50011"/>
    </source>
</evidence>
<gene>
    <name evidence="16" type="ORF">CCMP2556_LOCUS10428</name>
</gene>
<protein>
    <recommendedName>
        <fullName evidence="2">non-specific serine/threonine protein kinase</fullName>
        <ecNumber evidence="2">2.7.11.1</ecNumber>
    </recommendedName>
</protein>
<dbReference type="CDD" id="cd00051">
    <property type="entry name" value="EFh"/>
    <property type="match status" value="1"/>
</dbReference>
<dbReference type="InterPro" id="IPR011009">
    <property type="entry name" value="Kinase-like_dom_sf"/>
</dbReference>
<comment type="similarity">
    <text evidence="9">Belongs to the protein kinase superfamily. Ser/Thr protein kinase family. CDPK subfamily.</text>
</comment>
<dbReference type="Gene3D" id="3.30.200.20">
    <property type="entry name" value="Phosphorylase Kinase, domain 1"/>
    <property type="match status" value="1"/>
</dbReference>
<dbReference type="EC" id="2.7.11.1" evidence="2"/>
<keyword evidence="8 12" id="KW-0067">ATP-binding</keyword>
<proteinExistence type="inferred from homology"/>
<dbReference type="PROSITE" id="PS00108">
    <property type="entry name" value="PROTEIN_KINASE_ST"/>
    <property type="match status" value="1"/>
</dbReference>
<feature type="domain" description="Protein kinase" evidence="14">
    <location>
        <begin position="5"/>
        <end position="255"/>
    </location>
</feature>
<dbReference type="PROSITE" id="PS00107">
    <property type="entry name" value="PROTEIN_KINASE_ATP"/>
    <property type="match status" value="1"/>
</dbReference>
<dbReference type="InterPro" id="IPR000719">
    <property type="entry name" value="Prot_kinase_dom"/>
</dbReference>
<keyword evidence="7" id="KW-0106">Calcium</keyword>
<dbReference type="InterPro" id="IPR017441">
    <property type="entry name" value="Protein_kinase_ATP_BS"/>
</dbReference>
<keyword evidence="6" id="KW-0418">Kinase</keyword>
<feature type="domain" description="EF-hand" evidence="15">
    <location>
        <begin position="783"/>
        <end position="818"/>
    </location>
</feature>
<sequence>MVRHYQRLRHVSTGRSGVGLLVQDAQTGQLALMKAIEVSPLSSEERLQLLKELRRLAELRHPHLCGLRECFLHQGKLCTVLDYLPGGNLAAEVAAGRDLGDKVLLWFTQALLAVDYLHRMEVLHRDLRLRQLLLTREGLVVLTGVALSAILKHKLSNERPEMEVMCYLAPEILLGTEEHSCASDMWAMGVILYELAALKPPWNHADLAQLRDGLQRPLRPLAARHAELSPLCYSLLKRRRFQRPSAAMLLQHPLIQKRLLVLLKCEHEETCSSWALPTPAHCWNSGAAGPGPRPAVLFGRPRGLEASEIWRDAGGAVDVGAPEQVLVDRPQPIPAWMVLGRSRQPGNTEHRGEGGSSGTSAAVGRGGTNDGRLAVDSARAGALELSVLRLNFNPSRKFQNVYRVGARLGDGSFGSVHECEVRATQEARAVKLLLKSRMKDDGAAIANEIEILTKLDHPNVVKFYEFFEDRRSVLCVVELCRSGDFCSSLEGKSKDTVRVLFRDVMLGLAYLHSFGIAHRDLKPSNCVLTFNGKRDLAKIIDFGLGAIRRQEDEAEEWMSEVLGTLAFVAPEVVEQSYNEKCDCWSFGIMVFMQLTEGQHPYDLQSRASTFNLSNRQLLARLRLEDPVLEDLSDAKGRDLVSGLLVRDPAQRLSAQEALQKPWLRPRSVRESETRRMSRQDRKLLRHSLGSYKDLAFFDKAVLLMASHFQQPEVSRRASEIFMSKDLDNSGYLNEEELQGALEAVGMKPDAELQDAWRSLDTSEDGRVSYSEWLSATMQPAELESETSVKDLFSWLDYDGDGQVSLAEVERFVTPEEAAEVLNSAGHSGVMNLQDFRALIKEIAHRRYGTIAAYASDSEGEGFSSVSPTKAAVAKVQPTLPAQLPRTLLMGKTF</sequence>
<dbReference type="EMBL" id="CAXAMN010004891">
    <property type="protein sequence ID" value="CAK9011388.1"/>
    <property type="molecule type" value="Genomic_DNA"/>
</dbReference>
<dbReference type="InterPro" id="IPR002048">
    <property type="entry name" value="EF_hand_dom"/>
</dbReference>
<accession>A0ABP0JAX2</accession>
<comment type="catalytic activity">
    <reaction evidence="11">
        <text>L-seryl-[protein] + ATP = O-phospho-L-seryl-[protein] + ADP + H(+)</text>
        <dbReference type="Rhea" id="RHEA:17989"/>
        <dbReference type="Rhea" id="RHEA-COMP:9863"/>
        <dbReference type="Rhea" id="RHEA-COMP:11604"/>
        <dbReference type="ChEBI" id="CHEBI:15378"/>
        <dbReference type="ChEBI" id="CHEBI:29999"/>
        <dbReference type="ChEBI" id="CHEBI:30616"/>
        <dbReference type="ChEBI" id="CHEBI:83421"/>
        <dbReference type="ChEBI" id="CHEBI:456216"/>
        <dbReference type="EC" id="2.7.11.1"/>
    </reaction>
</comment>
<evidence type="ECO:0000256" key="13">
    <source>
        <dbReference type="SAM" id="MobiDB-lite"/>
    </source>
</evidence>
<evidence type="ECO:0000256" key="10">
    <source>
        <dbReference type="ARBA" id="ARBA00047899"/>
    </source>
</evidence>
<dbReference type="PROSITE" id="PS50222">
    <property type="entry name" value="EF_HAND_2"/>
    <property type="match status" value="2"/>
</dbReference>
<dbReference type="InterPro" id="IPR050660">
    <property type="entry name" value="NEK_Ser/Thr_kinase"/>
</dbReference>
<evidence type="ECO:0000313" key="16">
    <source>
        <dbReference type="EMBL" id="CAK9011388.1"/>
    </source>
</evidence>
<dbReference type="SMART" id="SM00054">
    <property type="entry name" value="EFh"/>
    <property type="match status" value="3"/>
</dbReference>
<evidence type="ECO:0000256" key="11">
    <source>
        <dbReference type="ARBA" id="ARBA00048679"/>
    </source>
</evidence>
<comment type="caution">
    <text evidence="16">The sequence shown here is derived from an EMBL/GenBank/DDBJ whole genome shotgun (WGS) entry which is preliminary data.</text>
</comment>
<evidence type="ECO:0000259" key="15">
    <source>
        <dbReference type="PROSITE" id="PS50222"/>
    </source>
</evidence>
<evidence type="ECO:0000256" key="1">
    <source>
        <dbReference type="ARBA" id="ARBA00010886"/>
    </source>
</evidence>
<dbReference type="PANTHER" id="PTHR43671">
    <property type="entry name" value="SERINE/THREONINE-PROTEIN KINASE NEK"/>
    <property type="match status" value="1"/>
</dbReference>
<evidence type="ECO:0000256" key="2">
    <source>
        <dbReference type="ARBA" id="ARBA00012513"/>
    </source>
</evidence>
<evidence type="ECO:0000256" key="8">
    <source>
        <dbReference type="ARBA" id="ARBA00022840"/>
    </source>
</evidence>
<keyword evidence="5 12" id="KW-0547">Nucleotide-binding</keyword>
<evidence type="ECO:0000256" key="3">
    <source>
        <dbReference type="ARBA" id="ARBA00022527"/>
    </source>
</evidence>
<dbReference type="SUPFAM" id="SSF47473">
    <property type="entry name" value="EF-hand"/>
    <property type="match status" value="1"/>
</dbReference>
<dbReference type="SUPFAM" id="SSF56112">
    <property type="entry name" value="Protein kinase-like (PK-like)"/>
    <property type="match status" value="2"/>
</dbReference>
<evidence type="ECO:0000256" key="4">
    <source>
        <dbReference type="ARBA" id="ARBA00022679"/>
    </source>
</evidence>
<keyword evidence="3" id="KW-0723">Serine/threonine-protein kinase</keyword>
<dbReference type="InterPro" id="IPR008271">
    <property type="entry name" value="Ser/Thr_kinase_AS"/>
</dbReference>
<dbReference type="Pfam" id="PF13499">
    <property type="entry name" value="EF-hand_7"/>
    <property type="match status" value="1"/>
</dbReference>
<dbReference type="PANTHER" id="PTHR43671:SF98">
    <property type="entry name" value="SERINE_THREONINE-PROTEIN KINASE NEK11"/>
    <property type="match status" value="1"/>
</dbReference>
<dbReference type="Gene3D" id="1.10.238.10">
    <property type="entry name" value="EF-hand"/>
    <property type="match status" value="1"/>
</dbReference>
<dbReference type="Gene3D" id="1.10.510.10">
    <property type="entry name" value="Transferase(Phosphotransferase) domain 1"/>
    <property type="match status" value="2"/>
</dbReference>
<dbReference type="InterPro" id="IPR018247">
    <property type="entry name" value="EF_Hand_1_Ca_BS"/>
</dbReference>
<comment type="similarity">
    <text evidence="1">Belongs to the protein kinase superfamily. NEK Ser/Thr protein kinase family. NIMA subfamily.</text>
</comment>
<feature type="binding site" evidence="12">
    <location>
        <position position="431"/>
    </location>
    <ligand>
        <name>ATP</name>
        <dbReference type="ChEBI" id="CHEBI:30616"/>
    </ligand>
</feature>
<evidence type="ECO:0000256" key="12">
    <source>
        <dbReference type="PROSITE-ProRule" id="PRU10141"/>
    </source>
</evidence>
<evidence type="ECO:0000256" key="9">
    <source>
        <dbReference type="ARBA" id="ARBA00024334"/>
    </source>
</evidence>
<dbReference type="PROSITE" id="PS00018">
    <property type="entry name" value="EF_HAND_1"/>
    <property type="match status" value="3"/>
</dbReference>
<organism evidence="16 17">
    <name type="scientific">Durusdinium trenchii</name>
    <dbReference type="NCBI Taxonomy" id="1381693"/>
    <lineage>
        <taxon>Eukaryota</taxon>
        <taxon>Sar</taxon>
        <taxon>Alveolata</taxon>
        <taxon>Dinophyceae</taxon>
        <taxon>Suessiales</taxon>
        <taxon>Symbiodiniaceae</taxon>
        <taxon>Durusdinium</taxon>
    </lineage>
</organism>
<dbReference type="Proteomes" id="UP001642484">
    <property type="component" value="Unassembled WGS sequence"/>
</dbReference>
<feature type="domain" description="Protein kinase" evidence="14">
    <location>
        <begin position="402"/>
        <end position="663"/>
    </location>
</feature>
<name>A0ABP0JAX2_9DINO</name>
<evidence type="ECO:0000256" key="7">
    <source>
        <dbReference type="ARBA" id="ARBA00022837"/>
    </source>
</evidence>
<feature type="region of interest" description="Disordered" evidence="13">
    <location>
        <begin position="342"/>
        <end position="370"/>
    </location>
</feature>
<dbReference type="InterPro" id="IPR011992">
    <property type="entry name" value="EF-hand-dom_pair"/>
</dbReference>
<evidence type="ECO:0000256" key="5">
    <source>
        <dbReference type="ARBA" id="ARBA00022741"/>
    </source>
</evidence>
<evidence type="ECO:0000256" key="6">
    <source>
        <dbReference type="ARBA" id="ARBA00022777"/>
    </source>
</evidence>
<dbReference type="SMART" id="SM00220">
    <property type="entry name" value="S_TKc"/>
    <property type="match status" value="2"/>
</dbReference>
<evidence type="ECO:0000313" key="17">
    <source>
        <dbReference type="Proteomes" id="UP001642484"/>
    </source>
</evidence>
<reference evidence="16 17" key="1">
    <citation type="submission" date="2024-02" db="EMBL/GenBank/DDBJ databases">
        <authorList>
            <person name="Chen Y."/>
            <person name="Shah S."/>
            <person name="Dougan E. K."/>
            <person name="Thang M."/>
            <person name="Chan C."/>
        </authorList>
    </citation>
    <scope>NUCLEOTIDE SEQUENCE [LARGE SCALE GENOMIC DNA]</scope>
</reference>